<evidence type="ECO:0000256" key="3">
    <source>
        <dbReference type="ARBA" id="ARBA00022744"/>
    </source>
</evidence>
<reference evidence="6 7" key="1">
    <citation type="submission" date="2013-08" db="EMBL/GenBank/DDBJ databases">
        <title>Genome evolution of avian class.</title>
        <authorList>
            <person name="Zhang G."/>
            <person name="Li C."/>
        </authorList>
    </citation>
    <scope>NUCLEOTIDE SEQUENCE [LARGE SCALE GENOMIC DNA]</scope>
    <source>
        <strain evidence="6">M959</strain>
    </source>
</reference>
<dbReference type="GO" id="GO:0005882">
    <property type="term" value="C:intermediate filament"/>
    <property type="evidence" value="ECO:0007669"/>
    <property type="project" value="UniProtKB-KW"/>
</dbReference>
<feature type="non-terminal residue" evidence="6">
    <location>
        <position position="80"/>
    </location>
</feature>
<evidence type="ECO:0000256" key="1">
    <source>
        <dbReference type="ARBA" id="ARBA00008702"/>
    </source>
</evidence>
<dbReference type="InterPro" id="IPR003461">
    <property type="entry name" value="Keratin"/>
</dbReference>
<dbReference type="EMBL" id="KN126361">
    <property type="protein sequence ID" value="KFU89119.1"/>
    <property type="molecule type" value="Genomic_DNA"/>
</dbReference>
<keyword evidence="3 5" id="KW-0416">Keratin</keyword>
<dbReference type="Proteomes" id="UP000031515">
    <property type="component" value="Unassembled WGS sequence"/>
</dbReference>
<evidence type="ECO:0000256" key="5">
    <source>
        <dbReference type="RuleBase" id="RU364002"/>
    </source>
</evidence>
<evidence type="ECO:0000256" key="2">
    <source>
        <dbReference type="ARBA" id="ARBA00011806"/>
    </source>
</evidence>
<proteinExistence type="inferred from homology"/>
<protein>
    <recommendedName>
        <fullName evidence="5">Keratin</fullName>
    </recommendedName>
</protein>
<name>A0A093BDA3_CHAPE</name>
<evidence type="ECO:0000313" key="7">
    <source>
        <dbReference type="Proteomes" id="UP000031515"/>
    </source>
</evidence>
<evidence type="ECO:0000313" key="6">
    <source>
        <dbReference type="EMBL" id="KFU89119.1"/>
    </source>
</evidence>
<feature type="non-terminal residue" evidence="6">
    <location>
        <position position="1"/>
    </location>
</feature>
<reference evidence="7" key="2">
    <citation type="journal article" date="2014" name="Science">
        <title>Comparative genomics reveals insights into avian genome evolution and adaptation.</title>
        <authorList>
            <consortium name="Avian Genome Consortium"/>
            <person name="Zhang G."/>
            <person name="Li C."/>
            <person name="Li Q."/>
            <person name="Li B."/>
            <person name="Larkin D.M."/>
            <person name="Lee C."/>
            <person name="Storz J.F."/>
            <person name="Antunes A."/>
            <person name="Greenwold M.J."/>
            <person name="Meredith R.W."/>
            <person name="Odeen A."/>
            <person name="Cui J."/>
            <person name="Zhou Q."/>
            <person name="Xu L."/>
            <person name="Pan H."/>
            <person name="Wang Z."/>
            <person name="Jin L."/>
            <person name="Zhang P."/>
            <person name="Hu H."/>
            <person name="Yang W."/>
            <person name="Hu J."/>
            <person name="Xiao J."/>
            <person name="Yang Z."/>
            <person name="Liu Y."/>
            <person name="Xie Q."/>
            <person name="Yu H."/>
            <person name="Lian J."/>
            <person name="Wen P."/>
            <person name="Zhang F."/>
            <person name="Li H."/>
            <person name="Zeng Y."/>
            <person name="Xiong Z."/>
            <person name="Liu S."/>
            <person name="Zhou L."/>
            <person name="Huang Z."/>
            <person name="An N."/>
            <person name="Wang J."/>
            <person name="Zheng Q."/>
            <person name="Xiong Y."/>
            <person name="Wang G."/>
            <person name="Wang B."/>
            <person name="Wang J."/>
            <person name="Fan Y."/>
            <person name="da Fonseca R.R."/>
            <person name="Alfaro-Nunez A."/>
            <person name="Schubert M."/>
            <person name="Orlando L."/>
            <person name="Mourier T."/>
            <person name="Howard J.T."/>
            <person name="Ganapathy G."/>
            <person name="Pfenning A."/>
            <person name="Whitney O."/>
            <person name="Rivas M.V."/>
            <person name="Hara E."/>
            <person name="Smith J."/>
            <person name="Farre M."/>
            <person name="Narayan J."/>
            <person name="Slavov G."/>
            <person name="Romanov M.N."/>
            <person name="Borges R."/>
            <person name="Machado J.P."/>
            <person name="Khan I."/>
            <person name="Springer M.S."/>
            <person name="Gatesy J."/>
            <person name="Hoffmann F.G."/>
            <person name="Opazo J.C."/>
            <person name="Hastad O."/>
            <person name="Sawyer R.H."/>
            <person name="Kim H."/>
            <person name="Kim K.W."/>
            <person name="Kim H.J."/>
            <person name="Cho S."/>
            <person name="Li N."/>
            <person name="Huang Y."/>
            <person name="Bruford M.W."/>
            <person name="Zhan X."/>
            <person name="Dixon A."/>
            <person name="Bertelsen M.F."/>
            <person name="Derryberry E."/>
            <person name="Warren W."/>
            <person name="Wilson R.K."/>
            <person name="Li S."/>
            <person name="Ray D.A."/>
            <person name="Green R.E."/>
            <person name="O'Brien S.J."/>
            <person name="Griffin D."/>
            <person name="Johnson W.E."/>
            <person name="Haussler D."/>
            <person name="Ryder O.A."/>
            <person name="Willerslev E."/>
            <person name="Graves G.R."/>
            <person name="Alstrom P."/>
            <person name="Fjeldsa J."/>
            <person name="Mindell D.P."/>
            <person name="Edwards S.V."/>
            <person name="Braun E.L."/>
            <person name="Rahbek C."/>
            <person name="Burt D.W."/>
            <person name="Houde P."/>
            <person name="Zhang Y."/>
            <person name="Yang H."/>
            <person name="Wang J."/>
            <person name="Jarvis E.D."/>
            <person name="Gilbert M.T."/>
            <person name="Wang J."/>
        </authorList>
    </citation>
    <scope>NUCLEOTIDE SEQUENCE [LARGE SCALE GENOMIC DNA]</scope>
</reference>
<gene>
    <name evidence="6" type="ORF">M959_11935</name>
</gene>
<dbReference type="GO" id="GO:0005200">
    <property type="term" value="F:structural constituent of cytoskeleton"/>
    <property type="evidence" value="ECO:0007669"/>
    <property type="project" value="InterPro"/>
</dbReference>
<dbReference type="AlphaFoldDB" id="A0A093BDA3"/>
<dbReference type="Pfam" id="PF02422">
    <property type="entry name" value="Keratin"/>
    <property type="match status" value="1"/>
</dbReference>
<keyword evidence="4" id="KW-0007">Acetylation</keyword>
<comment type="similarity">
    <text evidence="1 5">Belongs to the avian keratin family.</text>
</comment>
<dbReference type="PANTHER" id="PTHR31203">
    <property type="entry name" value="BETA-KERATIN-RELATED PROTEIN-RELATED"/>
    <property type="match status" value="1"/>
</dbReference>
<sequence>SPCLPPCKVTCTQPRVYSRNLKPCVVSCEDSTALVCAPLVVVTFPGPILSSCPQNSYMGLSFPEPGGALSPCSSGNSYGM</sequence>
<dbReference type="PANTHER" id="PTHR31203:SF1">
    <property type="entry name" value="BETA-KERATIN-RELATED PROTEIN-RELATED"/>
    <property type="match status" value="1"/>
</dbReference>
<keyword evidence="7" id="KW-1185">Reference proteome</keyword>
<accession>A0A093BDA3</accession>
<comment type="subunit">
    <text evidence="2 5">The avian keratins (F-ker, S-ker, C-ker and B-ker) are a complex mixture of very similar polypeptides.</text>
</comment>
<organism evidence="6 7">
    <name type="scientific">Chaetura pelagica</name>
    <name type="common">Chimney swift</name>
    <name type="synonym">Hirundo pelagica</name>
    <dbReference type="NCBI Taxonomy" id="8897"/>
    <lineage>
        <taxon>Eukaryota</taxon>
        <taxon>Metazoa</taxon>
        <taxon>Chordata</taxon>
        <taxon>Craniata</taxon>
        <taxon>Vertebrata</taxon>
        <taxon>Euteleostomi</taxon>
        <taxon>Archelosauria</taxon>
        <taxon>Archosauria</taxon>
        <taxon>Dinosauria</taxon>
        <taxon>Saurischia</taxon>
        <taxon>Theropoda</taxon>
        <taxon>Coelurosauria</taxon>
        <taxon>Aves</taxon>
        <taxon>Neognathae</taxon>
        <taxon>Neoaves</taxon>
        <taxon>Strisores</taxon>
        <taxon>Apodiformes</taxon>
        <taxon>Apodidae</taxon>
        <taxon>Apodinae</taxon>
        <taxon>Chaetura</taxon>
    </lineage>
</organism>
<evidence type="ECO:0000256" key="4">
    <source>
        <dbReference type="ARBA" id="ARBA00022990"/>
    </source>
</evidence>